<dbReference type="Proteomes" id="UP001501237">
    <property type="component" value="Unassembled WGS sequence"/>
</dbReference>
<dbReference type="InterPro" id="IPR000109">
    <property type="entry name" value="POT_fam"/>
</dbReference>
<evidence type="ECO:0000256" key="3">
    <source>
        <dbReference type="ARBA" id="ARBA00022475"/>
    </source>
</evidence>
<dbReference type="PANTHER" id="PTHR23517:SF15">
    <property type="entry name" value="PROTON-DEPENDENT OLIGOPEPTIDE FAMILY TRANSPORT PROTEIN"/>
    <property type="match status" value="1"/>
</dbReference>
<evidence type="ECO:0000256" key="6">
    <source>
        <dbReference type="ARBA" id="ARBA00023136"/>
    </source>
</evidence>
<feature type="transmembrane region" description="Helical" evidence="8">
    <location>
        <begin position="223"/>
        <end position="245"/>
    </location>
</feature>
<dbReference type="CDD" id="cd17346">
    <property type="entry name" value="MFS_DtpA_like"/>
    <property type="match status" value="1"/>
</dbReference>
<feature type="transmembrane region" description="Helical" evidence="8">
    <location>
        <begin position="422"/>
        <end position="440"/>
    </location>
</feature>
<comment type="similarity">
    <text evidence="7">Belongs to the major facilitator superfamily. Proton-dependent oligopeptide transporter (POT/PTR) (TC 2.A.17) family.</text>
</comment>
<dbReference type="NCBIfam" id="TIGR00924">
    <property type="entry name" value="yjdL_sub1_fam"/>
    <property type="match status" value="1"/>
</dbReference>
<evidence type="ECO:0000313" key="9">
    <source>
        <dbReference type="EMBL" id="GAA3206527.1"/>
    </source>
</evidence>
<keyword evidence="10" id="KW-1185">Reference proteome</keyword>
<proteinExistence type="inferred from homology"/>
<dbReference type="Gene3D" id="1.20.1250.20">
    <property type="entry name" value="MFS general substrate transporter like domains"/>
    <property type="match status" value="1"/>
</dbReference>
<gene>
    <name evidence="9" type="ORF">GCM10010468_22040</name>
</gene>
<keyword evidence="6 8" id="KW-0472">Membrane</keyword>
<evidence type="ECO:0000313" key="10">
    <source>
        <dbReference type="Proteomes" id="UP001501237"/>
    </source>
</evidence>
<feature type="transmembrane region" description="Helical" evidence="8">
    <location>
        <begin position="284"/>
        <end position="303"/>
    </location>
</feature>
<dbReference type="Pfam" id="PF00854">
    <property type="entry name" value="PTR2"/>
    <property type="match status" value="1"/>
</dbReference>
<feature type="transmembrane region" description="Helical" evidence="8">
    <location>
        <begin position="364"/>
        <end position="385"/>
    </location>
</feature>
<organism evidence="9 10">
    <name type="scientific">Actinocorallia longicatena</name>
    <dbReference type="NCBI Taxonomy" id="111803"/>
    <lineage>
        <taxon>Bacteria</taxon>
        <taxon>Bacillati</taxon>
        <taxon>Actinomycetota</taxon>
        <taxon>Actinomycetes</taxon>
        <taxon>Streptosporangiales</taxon>
        <taxon>Thermomonosporaceae</taxon>
        <taxon>Actinocorallia</taxon>
    </lineage>
</organism>
<protein>
    <submittedName>
        <fullName evidence="9">MFS transporter</fullName>
    </submittedName>
</protein>
<dbReference type="InterPro" id="IPR036259">
    <property type="entry name" value="MFS_trans_sf"/>
</dbReference>
<evidence type="ECO:0000256" key="2">
    <source>
        <dbReference type="ARBA" id="ARBA00022448"/>
    </source>
</evidence>
<dbReference type="PROSITE" id="PS01022">
    <property type="entry name" value="PTR2_1"/>
    <property type="match status" value="1"/>
</dbReference>
<accession>A0ABP6Q6B4</accession>
<evidence type="ECO:0000256" key="8">
    <source>
        <dbReference type="SAM" id="Phobius"/>
    </source>
</evidence>
<feature type="transmembrane region" description="Helical" evidence="8">
    <location>
        <begin position="251"/>
        <end position="272"/>
    </location>
</feature>
<dbReference type="RefSeq" id="WP_344825739.1">
    <property type="nucleotide sequence ID" value="NZ_BAAAUV010000005.1"/>
</dbReference>
<evidence type="ECO:0000256" key="7">
    <source>
        <dbReference type="RuleBase" id="RU003755"/>
    </source>
</evidence>
<dbReference type="PANTHER" id="PTHR23517">
    <property type="entry name" value="RESISTANCE PROTEIN MDTM, PUTATIVE-RELATED-RELATED"/>
    <property type="match status" value="1"/>
</dbReference>
<evidence type="ECO:0000256" key="4">
    <source>
        <dbReference type="ARBA" id="ARBA00022692"/>
    </source>
</evidence>
<feature type="transmembrane region" description="Helical" evidence="8">
    <location>
        <begin position="460"/>
        <end position="479"/>
    </location>
</feature>
<feature type="transmembrane region" description="Helical" evidence="8">
    <location>
        <begin position="91"/>
        <end position="108"/>
    </location>
</feature>
<comment type="caution">
    <text evidence="9">The sequence shown here is derived from an EMBL/GenBank/DDBJ whole genome shotgun (WGS) entry which is preliminary data.</text>
</comment>
<dbReference type="SUPFAM" id="SSF103473">
    <property type="entry name" value="MFS general substrate transporter"/>
    <property type="match status" value="1"/>
</dbReference>
<keyword evidence="2 7" id="KW-0813">Transport</keyword>
<reference evidence="10" key="1">
    <citation type="journal article" date="2019" name="Int. J. Syst. Evol. Microbiol.">
        <title>The Global Catalogue of Microorganisms (GCM) 10K type strain sequencing project: providing services to taxonomists for standard genome sequencing and annotation.</title>
        <authorList>
            <consortium name="The Broad Institute Genomics Platform"/>
            <consortium name="The Broad Institute Genome Sequencing Center for Infectious Disease"/>
            <person name="Wu L."/>
            <person name="Ma J."/>
        </authorList>
    </citation>
    <scope>NUCLEOTIDE SEQUENCE [LARGE SCALE GENOMIC DNA]</scope>
    <source>
        <strain evidence="10">JCM 9377</strain>
    </source>
</reference>
<feature type="transmembrane region" description="Helical" evidence="8">
    <location>
        <begin position="179"/>
        <end position="199"/>
    </location>
</feature>
<sequence>MTTSEPQPEKTFFGHPRGLSTLFMTELWERFSYYGMRALLALFLADSVTDGGLGLSQDTANAIVGVYLGMVYLTALPGGWLADRVFGPRRAIFIGGVIIMLGHISMAIPGGAGFVYLGLALIVAGTGLLKPNISAMVGHLYDGEPESRRDAGFSIFYMGINIGSLAPFIVGWLGQNVNYHLGFACAALGMAIGLIQYVWGGKYLRGIGANPSNPLSPAEKRRVLQWLAMAAAALAIIALAAWLLGVLDLDAVTFFLTLVAIVVPIAYFAYILKGKHGLTPDERSKMTAYIWLFLAAAVFWMIYDQAATTLTNFAATETDLSIFGWEMPSSWTQNINPIFIIVLAPVFAGIWTRAGTRVSTPFKFAIGLTMAGLSFVAMSVAASVAEGGTKVSILWLVLVYLIQTIGELCLSPVGLSVTTRLAPAAFSSQMLGVWFLATAMGDSIGGQVARLSDGGTSPAYYLWSGLFAIAVGALLFAFVPKVRRLMNEHHENDAALIAKEGP</sequence>
<feature type="transmembrane region" description="Helical" evidence="8">
    <location>
        <begin position="114"/>
        <end position="133"/>
    </location>
</feature>
<name>A0ABP6Q6B4_9ACTN</name>
<evidence type="ECO:0000256" key="1">
    <source>
        <dbReference type="ARBA" id="ARBA00004651"/>
    </source>
</evidence>
<feature type="transmembrane region" description="Helical" evidence="8">
    <location>
        <begin position="391"/>
        <end position="410"/>
    </location>
</feature>
<dbReference type="EMBL" id="BAAAUV010000005">
    <property type="protein sequence ID" value="GAA3206527.1"/>
    <property type="molecule type" value="Genomic_DNA"/>
</dbReference>
<keyword evidence="3" id="KW-1003">Cell membrane</keyword>
<comment type="subcellular location">
    <subcellularLocation>
        <location evidence="1">Cell membrane</location>
        <topology evidence="1">Multi-pass membrane protein</topology>
    </subcellularLocation>
    <subcellularLocation>
        <location evidence="7">Membrane</location>
        <topology evidence="7">Multi-pass membrane protein</topology>
    </subcellularLocation>
</comment>
<keyword evidence="4 7" id="KW-0812">Transmembrane</keyword>
<feature type="transmembrane region" description="Helical" evidence="8">
    <location>
        <begin position="154"/>
        <end position="173"/>
    </location>
</feature>
<dbReference type="InterPro" id="IPR050171">
    <property type="entry name" value="MFS_Transporters"/>
</dbReference>
<feature type="transmembrane region" description="Helical" evidence="8">
    <location>
        <begin position="60"/>
        <end position="82"/>
    </location>
</feature>
<dbReference type="InterPro" id="IPR018456">
    <property type="entry name" value="PTR2_symporter_CS"/>
</dbReference>
<evidence type="ECO:0000256" key="5">
    <source>
        <dbReference type="ARBA" id="ARBA00022989"/>
    </source>
</evidence>
<dbReference type="PROSITE" id="PS01023">
    <property type="entry name" value="PTR2_2"/>
    <property type="match status" value="1"/>
</dbReference>
<keyword evidence="5 8" id="KW-1133">Transmembrane helix</keyword>
<dbReference type="InterPro" id="IPR005279">
    <property type="entry name" value="Dipep/tripep_permease"/>
</dbReference>
<feature type="transmembrane region" description="Helical" evidence="8">
    <location>
        <begin position="335"/>
        <end position="352"/>
    </location>
</feature>